<dbReference type="GO" id="GO:0042597">
    <property type="term" value="C:periplasmic space"/>
    <property type="evidence" value="ECO:0007669"/>
    <property type="project" value="UniProtKB-ARBA"/>
</dbReference>
<organism evidence="4 5">
    <name type="scientific">Actinocatenispora rupis</name>
    <dbReference type="NCBI Taxonomy" id="519421"/>
    <lineage>
        <taxon>Bacteria</taxon>
        <taxon>Bacillati</taxon>
        <taxon>Actinomycetota</taxon>
        <taxon>Actinomycetes</taxon>
        <taxon>Micromonosporales</taxon>
        <taxon>Micromonosporaceae</taxon>
        <taxon>Actinocatenispora</taxon>
    </lineage>
</organism>
<dbReference type="Proteomes" id="UP000612808">
    <property type="component" value="Unassembled WGS sequence"/>
</dbReference>
<feature type="domain" description="Solute-binding protein family 5" evidence="3">
    <location>
        <begin position="111"/>
        <end position="491"/>
    </location>
</feature>
<reference evidence="4" key="1">
    <citation type="submission" date="2021-01" db="EMBL/GenBank/DDBJ databases">
        <title>Whole genome shotgun sequence of Actinocatenispora rupis NBRC 107355.</title>
        <authorList>
            <person name="Komaki H."/>
            <person name="Tamura T."/>
        </authorList>
    </citation>
    <scope>NUCLEOTIDE SEQUENCE</scope>
    <source>
        <strain evidence="4">NBRC 107355</strain>
    </source>
</reference>
<evidence type="ECO:0000259" key="3">
    <source>
        <dbReference type="Pfam" id="PF00496"/>
    </source>
</evidence>
<dbReference type="InterPro" id="IPR030678">
    <property type="entry name" value="Peptide/Ni-bd"/>
</dbReference>
<dbReference type="PROSITE" id="PS51257">
    <property type="entry name" value="PROKAR_LIPOPROTEIN"/>
    <property type="match status" value="1"/>
</dbReference>
<evidence type="ECO:0000256" key="2">
    <source>
        <dbReference type="SAM" id="SignalP"/>
    </source>
</evidence>
<sequence length="580" mass="63099">MRPRVALAAAGAVAVVAALGACSKNTGDQGGNKDTIHTQSGGIGNAADSKGPAAPVPGAKKGGTIYLVQEKDFEHLDPQRIYVNNAQVFSRLFSRQLTAFVDDPKTHQSTLVGDLATDPGKDTSGGKCTSWRFTLKDGLKYDDGSPITAADVAYGVARSFSPDLADGPHYIQQWLADSVQGYNKSYHGPYDGAPLVPPGVTVAGKTITFTFKHPHCDMPYAASWGTTSPVQKAKDTKTRYDLHPVSTGPYKIEKYSKDTSIVLSRNKYWDPATDPLRHQYADHFQVEIGPDAVQQTNRMMASNGNDAYGIMQASGGVDPTLVKKVQSDPSLKSRTLSGYTQFVWYLAINNQRITDLKVRQALNYGLDKRAFIQALGGPAKGEPAGTLESPTTNGYQKYDAYPYNPQKAKQLLAGKHLKFVYAYGNTDNGQKQATVVQDSLQKIGVQVVLKPIDAANYYTEISKNHNPYDLYLAGWGSDWPSGSTIIPPVFDGRTIIPVGNNDYSYFANSDVSKRIDEINLLPADKAAPEWAKLDKEIMTKYAPLVPFYYQKEYTLIGSKVGGVALGLSSGWPEYTSAFAK</sequence>
<dbReference type="Pfam" id="PF00496">
    <property type="entry name" value="SBP_bac_5"/>
    <property type="match status" value="1"/>
</dbReference>
<keyword evidence="2" id="KW-0732">Signal</keyword>
<dbReference type="Gene3D" id="3.10.105.10">
    <property type="entry name" value="Dipeptide-binding Protein, Domain 3"/>
    <property type="match status" value="1"/>
</dbReference>
<dbReference type="InterPro" id="IPR000914">
    <property type="entry name" value="SBP_5_dom"/>
</dbReference>
<protein>
    <submittedName>
        <fullName evidence="4">ABC transporter</fullName>
    </submittedName>
</protein>
<dbReference type="SUPFAM" id="SSF53850">
    <property type="entry name" value="Periplasmic binding protein-like II"/>
    <property type="match status" value="1"/>
</dbReference>
<dbReference type="PANTHER" id="PTHR30290:SF83">
    <property type="entry name" value="ABC TRANSPORTER SUBSTRATE-BINDING PROTEIN"/>
    <property type="match status" value="1"/>
</dbReference>
<comment type="caution">
    <text evidence="4">The sequence shown here is derived from an EMBL/GenBank/DDBJ whole genome shotgun (WGS) entry which is preliminary data.</text>
</comment>
<dbReference type="EMBL" id="BOMB01000015">
    <property type="protein sequence ID" value="GID11758.1"/>
    <property type="molecule type" value="Genomic_DNA"/>
</dbReference>
<dbReference type="PIRSF" id="PIRSF002741">
    <property type="entry name" value="MppA"/>
    <property type="match status" value="1"/>
</dbReference>
<dbReference type="GO" id="GO:0043190">
    <property type="term" value="C:ATP-binding cassette (ABC) transporter complex"/>
    <property type="evidence" value="ECO:0007669"/>
    <property type="project" value="InterPro"/>
</dbReference>
<accession>A0A8J3J988</accession>
<feature type="signal peptide" evidence="2">
    <location>
        <begin position="1"/>
        <end position="20"/>
    </location>
</feature>
<dbReference type="RefSeq" id="WP_203657767.1">
    <property type="nucleotide sequence ID" value="NZ_BAAAZM010000005.1"/>
</dbReference>
<keyword evidence="5" id="KW-1185">Reference proteome</keyword>
<gene>
    <name evidence="4" type="ORF">Aru02nite_26470</name>
</gene>
<name>A0A8J3J988_9ACTN</name>
<dbReference type="Gene3D" id="3.40.190.10">
    <property type="entry name" value="Periplasmic binding protein-like II"/>
    <property type="match status" value="1"/>
</dbReference>
<evidence type="ECO:0000313" key="4">
    <source>
        <dbReference type="EMBL" id="GID11758.1"/>
    </source>
</evidence>
<proteinExistence type="predicted"/>
<dbReference type="PANTHER" id="PTHR30290">
    <property type="entry name" value="PERIPLASMIC BINDING COMPONENT OF ABC TRANSPORTER"/>
    <property type="match status" value="1"/>
</dbReference>
<evidence type="ECO:0000256" key="1">
    <source>
        <dbReference type="SAM" id="MobiDB-lite"/>
    </source>
</evidence>
<dbReference type="InterPro" id="IPR039424">
    <property type="entry name" value="SBP_5"/>
</dbReference>
<evidence type="ECO:0000313" key="5">
    <source>
        <dbReference type="Proteomes" id="UP000612808"/>
    </source>
</evidence>
<feature type="chain" id="PRO_5039061241" evidence="2">
    <location>
        <begin position="21"/>
        <end position="580"/>
    </location>
</feature>
<dbReference type="GO" id="GO:0015833">
    <property type="term" value="P:peptide transport"/>
    <property type="evidence" value="ECO:0007669"/>
    <property type="project" value="TreeGrafter"/>
</dbReference>
<dbReference type="GO" id="GO:1904680">
    <property type="term" value="F:peptide transmembrane transporter activity"/>
    <property type="evidence" value="ECO:0007669"/>
    <property type="project" value="TreeGrafter"/>
</dbReference>
<dbReference type="AlphaFoldDB" id="A0A8J3J988"/>
<feature type="region of interest" description="Disordered" evidence="1">
    <location>
        <begin position="26"/>
        <end position="55"/>
    </location>
</feature>
<dbReference type="CDD" id="cd08506">
    <property type="entry name" value="PBP2_clavulanate_OppA2"/>
    <property type="match status" value="1"/>
</dbReference>